<sequence>MVLLQIPLLVSASLVLAPSAVGFSPGYPVSNQRSIAKGRADLVKLFDLIKGEAIDAVPLNENLGGVGLAKRCAIKITGTAKKGEKCDADVLKDLVRYEKMCALNEAEAKSAMDKLGCTLICNGMGKELYYFPDDSARVEDRVIKLCPDEAAKDALASQSKVSIGDAKYVTINFLGGDDLIYGEVKQACDFLVEQLDIPDKAKIKFNSISFTDFEEGTCSVTVVANGGQSSGSDGYEESIARGEVYIYNGKWFTVTNDDITTATE</sequence>
<comment type="caution">
    <text evidence="4">The sequence shown here is derived from an EMBL/GenBank/DDBJ whole genome shotgun (WGS) entry which is preliminary data.</text>
</comment>
<feature type="chain" id="PRO_5044769250" evidence="3">
    <location>
        <begin position="23"/>
        <end position="264"/>
    </location>
</feature>
<dbReference type="Proteomes" id="UP001516023">
    <property type="component" value="Unassembled WGS sequence"/>
</dbReference>
<dbReference type="InterPro" id="IPR008280">
    <property type="entry name" value="Tub_FtsZ_C"/>
</dbReference>
<dbReference type="GO" id="GO:0005525">
    <property type="term" value="F:GTP binding"/>
    <property type="evidence" value="ECO:0007669"/>
    <property type="project" value="UniProtKB-KW"/>
</dbReference>
<dbReference type="InterPro" id="IPR037103">
    <property type="entry name" value="Tubulin/FtsZ-like_C"/>
</dbReference>
<reference evidence="4 5" key="1">
    <citation type="journal article" date="2020" name="G3 (Bethesda)">
        <title>Improved Reference Genome for Cyclotella cryptica CCMP332, a Model for Cell Wall Morphogenesis, Salinity Adaptation, and Lipid Production in Diatoms (Bacillariophyta).</title>
        <authorList>
            <person name="Roberts W.R."/>
            <person name="Downey K.M."/>
            <person name="Ruck E.C."/>
            <person name="Traller J.C."/>
            <person name="Alverson A.J."/>
        </authorList>
    </citation>
    <scope>NUCLEOTIDE SEQUENCE [LARGE SCALE GENOMIC DNA]</scope>
    <source>
        <strain evidence="4 5">CCMP332</strain>
    </source>
</reference>
<keyword evidence="2" id="KW-0342">GTP-binding</keyword>
<gene>
    <name evidence="4" type="ORF">HJC23_010997</name>
</gene>
<feature type="signal peptide" evidence="3">
    <location>
        <begin position="1"/>
        <end position="22"/>
    </location>
</feature>
<proteinExistence type="predicted"/>
<keyword evidence="1" id="KW-0547">Nucleotide-binding</keyword>
<evidence type="ECO:0000256" key="3">
    <source>
        <dbReference type="SAM" id="SignalP"/>
    </source>
</evidence>
<dbReference type="AlphaFoldDB" id="A0ABD3PXV2"/>
<dbReference type="EMBL" id="JABMIG020000096">
    <property type="protein sequence ID" value="KAL3792984.1"/>
    <property type="molecule type" value="Genomic_DNA"/>
</dbReference>
<keyword evidence="3" id="KW-0732">Signal</keyword>
<dbReference type="Gene3D" id="3.30.1330.20">
    <property type="entry name" value="Tubulin/FtsZ, C-terminal domain"/>
    <property type="match status" value="1"/>
</dbReference>
<accession>A0ABD3PXV2</accession>
<protein>
    <submittedName>
        <fullName evidence="4">Uncharacterized protein</fullName>
    </submittedName>
</protein>
<evidence type="ECO:0000313" key="5">
    <source>
        <dbReference type="Proteomes" id="UP001516023"/>
    </source>
</evidence>
<dbReference type="SUPFAM" id="SSF55307">
    <property type="entry name" value="Tubulin C-terminal domain-like"/>
    <property type="match status" value="1"/>
</dbReference>
<keyword evidence="5" id="KW-1185">Reference proteome</keyword>
<organism evidence="4 5">
    <name type="scientific">Cyclotella cryptica</name>
    <dbReference type="NCBI Taxonomy" id="29204"/>
    <lineage>
        <taxon>Eukaryota</taxon>
        <taxon>Sar</taxon>
        <taxon>Stramenopiles</taxon>
        <taxon>Ochrophyta</taxon>
        <taxon>Bacillariophyta</taxon>
        <taxon>Coscinodiscophyceae</taxon>
        <taxon>Thalassiosirophycidae</taxon>
        <taxon>Stephanodiscales</taxon>
        <taxon>Stephanodiscaceae</taxon>
        <taxon>Cyclotella</taxon>
    </lineage>
</organism>
<name>A0ABD3PXV2_9STRA</name>
<evidence type="ECO:0000256" key="1">
    <source>
        <dbReference type="ARBA" id="ARBA00022741"/>
    </source>
</evidence>
<evidence type="ECO:0000313" key="4">
    <source>
        <dbReference type="EMBL" id="KAL3792984.1"/>
    </source>
</evidence>
<evidence type="ECO:0000256" key="2">
    <source>
        <dbReference type="ARBA" id="ARBA00023134"/>
    </source>
</evidence>